<feature type="transmembrane region" description="Helical" evidence="1">
    <location>
        <begin position="57"/>
        <end position="78"/>
    </location>
</feature>
<proteinExistence type="predicted"/>
<dbReference type="EMBL" id="ABEU02000005">
    <property type="protein sequence ID" value="PNR54613.1"/>
    <property type="molecule type" value="Genomic_DNA"/>
</dbReference>
<dbReference type="EnsemblPlants" id="Pp3c5_29111V3.1">
    <property type="protein sequence ID" value="PAC:32954668.CDS.1"/>
    <property type="gene ID" value="Pp3c5_29111"/>
</dbReference>
<dbReference type="Gramene" id="Pp3c5_29111V3.1">
    <property type="protein sequence ID" value="PAC:32954668.CDS.1"/>
    <property type="gene ID" value="Pp3c5_29111"/>
</dbReference>
<accession>A0A2K1KLG9</accession>
<keyword evidence="1" id="KW-0812">Transmembrane</keyword>
<reference evidence="2 4" key="1">
    <citation type="journal article" date="2008" name="Science">
        <title>The Physcomitrella genome reveals evolutionary insights into the conquest of land by plants.</title>
        <authorList>
            <person name="Rensing S."/>
            <person name="Lang D."/>
            <person name="Zimmer A."/>
            <person name="Terry A."/>
            <person name="Salamov A."/>
            <person name="Shapiro H."/>
            <person name="Nishiyama T."/>
            <person name="Perroud P.-F."/>
            <person name="Lindquist E."/>
            <person name="Kamisugi Y."/>
            <person name="Tanahashi T."/>
            <person name="Sakakibara K."/>
            <person name="Fujita T."/>
            <person name="Oishi K."/>
            <person name="Shin-I T."/>
            <person name="Kuroki Y."/>
            <person name="Toyoda A."/>
            <person name="Suzuki Y."/>
            <person name="Hashimoto A."/>
            <person name="Yamaguchi K."/>
            <person name="Sugano A."/>
            <person name="Kohara Y."/>
            <person name="Fujiyama A."/>
            <person name="Anterola A."/>
            <person name="Aoki S."/>
            <person name="Ashton N."/>
            <person name="Barbazuk W.B."/>
            <person name="Barker E."/>
            <person name="Bennetzen J."/>
            <person name="Bezanilla M."/>
            <person name="Blankenship R."/>
            <person name="Cho S.H."/>
            <person name="Dutcher S."/>
            <person name="Estelle M."/>
            <person name="Fawcett J.A."/>
            <person name="Gundlach H."/>
            <person name="Hanada K."/>
            <person name="Heyl A."/>
            <person name="Hicks K.A."/>
            <person name="Hugh J."/>
            <person name="Lohr M."/>
            <person name="Mayer K."/>
            <person name="Melkozernov A."/>
            <person name="Murata T."/>
            <person name="Nelson D."/>
            <person name="Pils B."/>
            <person name="Prigge M."/>
            <person name="Reiss B."/>
            <person name="Renner T."/>
            <person name="Rombauts S."/>
            <person name="Rushton P."/>
            <person name="Sanderfoot A."/>
            <person name="Schween G."/>
            <person name="Shiu S.-H."/>
            <person name="Stueber K."/>
            <person name="Theodoulou F.L."/>
            <person name="Tu H."/>
            <person name="Van de Peer Y."/>
            <person name="Verrier P.J."/>
            <person name="Waters E."/>
            <person name="Wood A."/>
            <person name="Yang L."/>
            <person name="Cove D."/>
            <person name="Cuming A."/>
            <person name="Hasebe M."/>
            <person name="Lucas S."/>
            <person name="Mishler D.B."/>
            <person name="Reski R."/>
            <person name="Grigoriev I."/>
            <person name="Quatrano R.S."/>
            <person name="Boore J.L."/>
        </authorList>
    </citation>
    <scope>NUCLEOTIDE SEQUENCE [LARGE SCALE GENOMIC DNA]</scope>
    <source>
        <strain evidence="3 4">cv. Gransden 2004</strain>
    </source>
</reference>
<keyword evidence="1" id="KW-0472">Membrane</keyword>
<feature type="transmembrane region" description="Helical" evidence="1">
    <location>
        <begin position="12"/>
        <end position="37"/>
    </location>
</feature>
<evidence type="ECO:0000256" key="1">
    <source>
        <dbReference type="SAM" id="Phobius"/>
    </source>
</evidence>
<protein>
    <submittedName>
        <fullName evidence="2 3">Uncharacterized protein</fullName>
    </submittedName>
</protein>
<organism evidence="2">
    <name type="scientific">Physcomitrium patens</name>
    <name type="common">Spreading-leaved earth moss</name>
    <name type="synonym">Physcomitrella patens</name>
    <dbReference type="NCBI Taxonomy" id="3218"/>
    <lineage>
        <taxon>Eukaryota</taxon>
        <taxon>Viridiplantae</taxon>
        <taxon>Streptophyta</taxon>
        <taxon>Embryophyta</taxon>
        <taxon>Bryophyta</taxon>
        <taxon>Bryophytina</taxon>
        <taxon>Bryopsida</taxon>
        <taxon>Funariidae</taxon>
        <taxon>Funariales</taxon>
        <taxon>Funariaceae</taxon>
        <taxon>Physcomitrium</taxon>
    </lineage>
</organism>
<keyword evidence="1" id="KW-1133">Transmembrane helix</keyword>
<sequence>MMISLSTTACRAILCEISLCLSISPCISLCVYVHTILCLSLPPRFSFDALSCTFSPSLHIQPFCASLSCCILAFLLVLACSSFPCAVQAPTFTPLYNSDESYLILLFSIDKDPLLHLAVLLSKRFFLHPGWKCVH</sequence>
<gene>
    <name evidence="2" type="ORF">PHYPA_008290</name>
</gene>
<dbReference type="AlphaFoldDB" id="A0A2K1KLG9"/>
<evidence type="ECO:0000313" key="2">
    <source>
        <dbReference type="EMBL" id="PNR54613.1"/>
    </source>
</evidence>
<name>A0A2K1KLG9_PHYPA</name>
<evidence type="ECO:0000313" key="4">
    <source>
        <dbReference type="Proteomes" id="UP000006727"/>
    </source>
</evidence>
<keyword evidence="4" id="KW-1185">Reference proteome</keyword>
<dbReference type="InParanoid" id="A0A2K1KLG9"/>
<evidence type="ECO:0000313" key="3">
    <source>
        <dbReference type="EnsemblPlants" id="PAC:32954668.CDS.1"/>
    </source>
</evidence>
<dbReference type="Proteomes" id="UP000006727">
    <property type="component" value="Chromosome 5"/>
</dbReference>
<reference evidence="2 4" key="2">
    <citation type="journal article" date="2018" name="Plant J.">
        <title>The Physcomitrella patens chromosome-scale assembly reveals moss genome structure and evolution.</title>
        <authorList>
            <person name="Lang D."/>
            <person name="Ullrich K.K."/>
            <person name="Murat F."/>
            <person name="Fuchs J."/>
            <person name="Jenkins J."/>
            <person name="Haas F.B."/>
            <person name="Piednoel M."/>
            <person name="Gundlach H."/>
            <person name="Van Bel M."/>
            <person name="Meyberg R."/>
            <person name="Vives C."/>
            <person name="Morata J."/>
            <person name="Symeonidi A."/>
            <person name="Hiss M."/>
            <person name="Muchero W."/>
            <person name="Kamisugi Y."/>
            <person name="Saleh O."/>
            <person name="Blanc G."/>
            <person name="Decker E.L."/>
            <person name="van Gessel N."/>
            <person name="Grimwood J."/>
            <person name="Hayes R.D."/>
            <person name="Graham S.W."/>
            <person name="Gunter L.E."/>
            <person name="McDaniel S.F."/>
            <person name="Hoernstein S.N.W."/>
            <person name="Larsson A."/>
            <person name="Li F.W."/>
            <person name="Perroud P.F."/>
            <person name="Phillips J."/>
            <person name="Ranjan P."/>
            <person name="Rokshar D.S."/>
            <person name="Rothfels C.J."/>
            <person name="Schneider L."/>
            <person name="Shu S."/>
            <person name="Stevenson D.W."/>
            <person name="Thummler F."/>
            <person name="Tillich M."/>
            <person name="Villarreal Aguilar J.C."/>
            <person name="Widiez T."/>
            <person name="Wong G.K."/>
            <person name="Wymore A."/>
            <person name="Zhang Y."/>
            <person name="Zimmer A.D."/>
            <person name="Quatrano R.S."/>
            <person name="Mayer K.F.X."/>
            <person name="Goodstein D."/>
            <person name="Casacuberta J.M."/>
            <person name="Vandepoele K."/>
            <person name="Reski R."/>
            <person name="Cuming A.C."/>
            <person name="Tuskan G.A."/>
            <person name="Maumus F."/>
            <person name="Salse J."/>
            <person name="Schmutz J."/>
            <person name="Rensing S.A."/>
        </authorList>
    </citation>
    <scope>NUCLEOTIDE SEQUENCE [LARGE SCALE GENOMIC DNA]</scope>
    <source>
        <strain evidence="3 4">cv. Gransden 2004</strain>
    </source>
</reference>
<reference evidence="3" key="3">
    <citation type="submission" date="2020-12" db="UniProtKB">
        <authorList>
            <consortium name="EnsemblPlants"/>
        </authorList>
    </citation>
    <scope>IDENTIFICATION</scope>
</reference>